<name>A0A0J7JT85_LASNI</name>
<dbReference type="PaxDb" id="67767-A0A0J7JT85"/>
<dbReference type="Proteomes" id="UP000036403">
    <property type="component" value="Unassembled WGS sequence"/>
</dbReference>
<feature type="non-terminal residue" evidence="1">
    <location>
        <position position="1"/>
    </location>
</feature>
<evidence type="ECO:0000313" key="1">
    <source>
        <dbReference type="EMBL" id="KMQ81513.1"/>
    </source>
</evidence>
<gene>
    <name evidence="1" type="ORF">RF55_26109</name>
</gene>
<reference evidence="1 2" key="1">
    <citation type="submission" date="2015-04" db="EMBL/GenBank/DDBJ databases">
        <title>Lasius niger genome sequencing.</title>
        <authorList>
            <person name="Konorov E.A."/>
            <person name="Nikitin M.A."/>
            <person name="Kirill M.V."/>
            <person name="Chang P."/>
        </authorList>
    </citation>
    <scope>NUCLEOTIDE SEQUENCE [LARGE SCALE GENOMIC DNA]</scope>
    <source>
        <tissue evidence="1">Whole</tissue>
    </source>
</reference>
<protein>
    <submittedName>
        <fullName evidence="1">Uncharacterized protein</fullName>
    </submittedName>
</protein>
<evidence type="ECO:0000313" key="2">
    <source>
        <dbReference type="Proteomes" id="UP000036403"/>
    </source>
</evidence>
<comment type="caution">
    <text evidence="1">The sequence shown here is derived from an EMBL/GenBank/DDBJ whole genome shotgun (WGS) entry which is preliminary data.</text>
</comment>
<keyword evidence="2" id="KW-1185">Reference proteome</keyword>
<proteinExistence type="predicted"/>
<dbReference type="AlphaFoldDB" id="A0A0J7JT85"/>
<sequence length="87" mass="9759">PNGGEMARRTAQHPLSLAAHCRHRARTIADLVLPYRHHRRLVQHDALSTHIDQRIGGAQIDRNVVGEDPAKLFEHESGTDRQISLSV</sequence>
<organism evidence="1 2">
    <name type="scientific">Lasius niger</name>
    <name type="common">Black garden ant</name>
    <dbReference type="NCBI Taxonomy" id="67767"/>
    <lineage>
        <taxon>Eukaryota</taxon>
        <taxon>Metazoa</taxon>
        <taxon>Ecdysozoa</taxon>
        <taxon>Arthropoda</taxon>
        <taxon>Hexapoda</taxon>
        <taxon>Insecta</taxon>
        <taxon>Pterygota</taxon>
        <taxon>Neoptera</taxon>
        <taxon>Endopterygota</taxon>
        <taxon>Hymenoptera</taxon>
        <taxon>Apocrita</taxon>
        <taxon>Aculeata</taxon>
        <taxon>Formicoidea</taxon>
        <taxon>Formicidae</taxon>
        <taxon>Formicinae</taxon>
        <taxon>Lasius</taxon>
        <taxon>Lasius</taxon>
    </lineage>
</organism>
<dbReference type="EMBL" id="LBMM01034832">
    <property type="protein sequence ID" value="KMQ81513.1"/>
    <property type="molecule type" value="Genomic_DNA"/>
</dbReference>
<accession>A0A0J7JT85</accession>